<keyword evidence="1" id="KW-0472">Membrane</keyword>
<dbReference type="AlphaFoldDB" id="A0A9D2P446"/>
<evidence type="ECO:0000313" key="2">
    <source>
        <dbReference type="EMBL" id="HJC43795.1"/>
    </source>
</evidence>
<reference evidence="2" key="2">
    <citation type="submission" date="2021-04" db="EMBL/GenBank/DDBJ databases">
        <authorList>
            <person name="Gilroy R."/>
        </authorList>
    </citation>
    <scope>NUCLEOTIDE SEQUENCE</scope>
    <source>
        <strain evidence="2">CHK165-2605</strain>
    </source>
</reference>
<accession>A0A9D2P446</accession>
<comment type="caution">
    <text evidence="2">The sequence shown here is derived from an EMBL/GenBank/DDBJ whole genome shotgun (WGS) entry which is preliminary data.</text>
</comment>
<feature type="transmembrane region" description="Helical" evidence="1">
    <location>
        <begin position="38"/>
        <end position="61"/>
    </location>
</feature>
<gene>
    <name evidence="2" type="ORF">H9756_08990</name>
</gene>
<feature type="transmembrane region" description="Helical" evidence="1">
    <location>
        <begin position="12"/>
        <end position="32"/>
    </location>
</feature>
<protein>
    <submittedName>
        <fullName evidence="2">Uncharacterized protein</fullName>
    </submittedName>
</protein>
<dbReference type="Proteomes" id="UP000823895">
    <property type="component" value="Unassembled WGS sequence"/>
</dbReference>
<keyword evidence="1" id="KW-1133">Transmembrane helix</keyword>
<feature type="transmembrane region" description="Helical" evidence="1">
    <location>
        <begin position="103"/>
        <end position="125"/>
    </location>
</feature>
<feature type="transmembrane region" description="Helical" evidence="1">
    <location>
        <begin position="68"/>
        <end position="97"/>
    </location>
</feature>
<name>A0A9D2P446_9FIRM</name>
<keyword evidence="1" id="KW-0812">Transmembrane</keyword>
<evidence type="ECO:0000313" key="3">
    <source>
        <dbReference type="Proteomes" id="UP000823895"/>
    </source>
</evidence>
<evidence type="ECO:0000256" key="1">
    <source>
        <dbReference type="SAM" id="Phobius"/>
    </source>
</evidence>
<proteinExistence type="predicted"/>
<dbReference type="EMBL" id="DWWI01000190">
    <property type="protein sequence ID" value="HJC43795.1"/>
    <property type="molecule type" value="Genomic_DNA"/>
</dbReference>
<organism evidence="2 3">
    <name type="scientific">Candidatus Mediterraneibacter gallistercoris</name>
    <dbReference type="NCBI Taxonomy" id="2838671"/>
    <lineage>
        <taxon>Bacteria</taxon>
        <taxon>Bacillati</taxon>
        <taxon>Bacillota</taxon>
        <taxon>Clostridia</taxon>
        <taxon>Lachnospirales</taxon>
        <taxon>Lachnospiraceae</taxon>
        <taxon>Mediterraneibacter</taxon>
    </lineage>
</organism>
<sequence length="232" mass="26104">MRRMTDKKTLILFSIIYVVVFAVMNMLVFFVFNEKNNVFWISYGFMCAAFVIQIVSMFLAVKALEVEAVFFGIPLVSISLFYFFAAVFISAVFMIFQNAPVKLAIALQVIVLAVYLVIAVIALMARDTVQDVNDNIKVSVVAIRSMQADVETLKAQAQDPALKEKLRKLSETIRYSDPMSNDAVTDIEGRIMQALNELRIFCENGQNADAAKKCGEIEVLFLQRNNLLKATK</sequence>
<reference evidence="2" key="1">
    <citation type="journal article" date="2021" name="PeerJ">
        <title>Extensive microbial diversity within the chicken gut microbiome revealed by metagenomics and culture.</title>
        <authorList>
            <person name="Gilroy R."/>
            <person name="Ravi A."/>
            <person name="Getino M."/>
            <person name="Pursley I."/>
            <person name="Horton D.L."/>
            <person name="Alikhan N.F."/>
            <person name="Baker D."/>
            <person name="Gharbi K."/>
            <person name="Hall N."/>
            <person name="Watson M."/>
            <person name="Adriaenssens E.M."/>
            <person name="Foster-Nyarko E."/>
            <person name="Jarju S."/>
            <person name="Secka A."/>
            <person name="Antonio M."/>
            <person name="Oren A."/>
            <person name="Chaudhuri R.R."/>
            <person name="La Ragione R."/>
            <person name="Hildebrand F."/>
            <person name="Pallen M.J."/>
        </authorList>
    </citation>
    <scope>NUCLEOTIDE SEQUENCE</scope>
    <source>
        <strain evidence="2">CHK165-2605</strain>
    </source>
</reference>